<dbReference type="InterPro" id="IPR001806">
    <property type="entry name" value="Small_GTPase"/>
</dbReference>
<proteinExistence type="predicted"/>
<evidence type="ECO:0000313" key="2">
    <source>
        <dbReference type="EMBL" id="CAD8428863.1"/>
    </source>
</evidence>
<dbReference type="GO" id="GO:0003924">
    <property type="term" value="F:GTPase activity"/>
    <property type="evidence" value="ECO:0007669"/>
    <property type="project" value="InterPro"/>
</dbReference>
<dbReference type="PANTHER" id="PTHR47978">
    <property type="match status" value="1"/>
</dbReference>
<sequence>MVKFPKRYVMTNGLDLKVKMVRIPDSTSTVELYLFDTGGHPAYDSLHKKCWAGSSMVMVVFDMANQSSFESAKKWLQEYQKAIFPLSVKGVVVGTKADLKQSNSIMVNPNSVLDFANEHKLRYFETSAKETQGIDDPFHFIAGSFYSSYVEEVKQITNSDA</sequence>
<dbReference type="SUPFAM" id="SSF52540">
    <property type="entry name" value="P-loop containing nucleoside triphosphate hydrolases"/>
    <property type="match status" value="1"/>
</dbReference>
<evidence type="ECO:0000256" key="1">
    <source>
        <dbReference type="ARBA" id="ARBA00022741"/>
    </source>
</evidence>
<dbReference type="NCBIfam" id="TIGR00231">
    <property type="entry name" value="small_GTP"/>
    <property type="match status" value="1"/>
</dbReference>
<dbReference type="SMART" id="SM00174">
    <property type="entry name" value="RHO"/>
    <property type="match status" value="1"/>
</dbReference>
<organism evidence="2">
    <name type="scientific">Amorphochlora amoebiformis</name>
    <dbReference type="NCBI Taxonomy" id="1561963"/>
    <lineage>
        <taxon>Eukaryota</taxon>
        <taxon>Sar</taxon>
        <taxon>Rhizaria</taxon>
        <taxon>Cercozoa</taxon>
        <taxon>Chlorarachniophyceae</taxon>
        <taxon>Amorphochlora</taxon>
    </lineage>
</organism>
<dbReference type="Gene3D" id="3.40.50.300">
    <property type="entry name" value="P-loop containing nucleotide triphosphate hydrolases"/>
    <property type="match status" value="1"/>
</dbReference>
<accession>A0A7S0CNU1</accession>
<dbReference type="PROSITE" id="PS51419">
    <property type="entry name" value="RAB"/>
    <property type="match status" value="1"/>
</dbReference>
<dbReference type="AlphaFoldDB" id="A0A7S0CNU1"/>
<dbReference type="EMBL" id="HBEM01000628">
    <property type="protein sequence ID" value="CAD8428863.1"/>
    <property type="molecule type" value="Transcribed_RNA"/>
</dbReference>
<protein>
    <submittedName>
        <fullName evidence="2">Uncharacterized protein</fullName>
    </submittedName>
</protein>
<dbReference type="PRINTS" id="PR00449">
    <property type="entry name" value="RASTRNSFRMNG"/>
</dbReference>
<gene>
    <name evidence="2" type="ORF">LAMO00422_LOCUS452</name>
</gene>
<dbReference type="Pfam" id="PF00071">
    <property type="entry name" value="Ras"/>
    <property type="match status" value="1"/>
</dbReference>
<name>A0A7S0CNU1_9EUKA</name>
<dbReference type="InterPro" id="IPR005225">
    <property type="entry name" value="Small_GTP-bd"/>
</dbReference>
<dbReference type="GO" id="GO:0005525">
    <property type="term" value="F:GTP binding"/>
    <property type="evidence" value="ECO:0007669"/>
    <property type="project" value="InterPro"/>
</dbReference>
<dbReference type="InterPro" id="IPR027417">
    <property type="entry name" value="P-loop_NTPase"/>
</dbReference>
<keyword evidence="1" id="KW-0547">Nucleotide-binding</keyword>
<reference evidence="2" key="1">
    <citation type="submission" date="2021-01" db="EMBL/GenBank/DDBJ databases">
        <authorList>
            <person name="Corre E."/>
            <person name="Pelletier E."/>
            <person name="Niang G."/>
            <person name="Scheremetjew M."/>
            <person name="Finn R."/>
            <person name="Kale V."/>
            <person name="Holt S."/>
            <person name="Cochrane G."/>
            <person name="Meng A."/>
            <person name="Brown T."/>
            <person name="Cohen L."/>
        </authorList>
    </citation>
    <scope>NUCLEOTIDE SEQUENCE</scope>
    <source>
        <strain evidence="2">CCMP2058</strain>
    </source>
</reference>
<dbReference type="SMART" id="SM00175">
    <property type="entry name" value="RAB"/>
    <property type="match status" value="1"/>
</dbReference>